<dbReference type="OrthoDB" id="6119783at2759"/>
<dbReference type="InterPro" id="IPR036465">
    <property type="entry name" value="vWFA_dom_sf"/>
</dbReference>
<keyword evidence="8" id="KW-0176">Collagen</keyword>
<dbReference type="CDD" id="cd01472">
    <property type="entry name" value="vWA_collagen"/>
    <property type="match status" value="1"/>
</dbReference>
<organism evidence="8 9">
    <name type="scientific">Mizuhopecten yessoensis</name>
    <name type="common">Japanese scallop</name>
    <name type="synonym">Patinopecten yessoensis</name>
    <dbReference type="NCBI Taxonomy" id="6573"/>
    <lineage>
        <taxon>Eukaryota</taxon>
        <taxon>Metazoa</taxon>
        <taxon>Spiralia</taxon>
        <taxon>Lophotrochozoa</taxon>
        <taxon>Mollusca</taxon>
        <taxon>Bivalvia</taxon>
        <taxon>Autobranchia</taxon>
        <taxon>Pteriomorphia</taxon>
        <taxon>Pectinida</taxon>
        <taxon>Pectinoidea</taxon>
        <taxon>Pectinidae</taxon>
        <taxon>Mizuhopecten</taxon>
    </lineage>
</organism>
<keyword evidence="4" id="KW-0677">Repeat</keyword>
<evidence type="ECO:0000259" key="7">
    <source>
        <dbReference type="PROSITE" id="PS50234"/>
    </source>
</evidence>
<keyword evidence="5" id="KW-0325">Glycoprotein</keyword>
<dbReference type="Proteomes" id="UP000242188">
    <property type="component" value="Unassembled WGS sequence"/>
</dbReference>
<sequence length="674" mass="74054">MWSLTCPLLLTFGFLIPTNVGLEMSRCKLDIAFIVDSSSSIWVKDFERQTSFIHDVVDSFESVPDDVQIAAVSFSNHVFDEFKFNAFSDRDSILDAVSNIRYSKGDATRTYLAIERMRTDLFAPGNGARDDAVHVAVVLTDGGTNPGSYDQYSNSEGKAKTQEEAELAKQAGIYMFAIGIGDGVDETELRGIASEPDDKFFFIVDNYDKLDTAHIKSLLACRACRAPTFEFTTTNARRAADARYSRQVSADSAREVCHGDPVDIIFILDESTSIRSQANFKKELDFVRDVSDMFDIGPDMTHVSVITYSDESQMRFTLSKYTDKSSLEHAIENIDWSTGNTYTNKALDLLLSQSLTEVRDGVSHIGIVVTDGKSTDSKKTRQSAQNVLATGNIEMFAVGIGGAYKPELDIMASKPSEDYVYQIDNLDALESLKHKFAFRICKEQPGCSLAEGCNQYKADIVVVSDASTSIGDASFAKQKDFIASIVEKYNIGPDGVQIGMVSYSDDAHVDFNLNRYGSEAEIMSAITEVKYLTGVTYTDKAIEMMTQQSFTSGAGARDGVPKVGIIITDGVSRDQVRTQEMARNAKAQGITLFAIGVGSSIDLDELQGIASDPAPYFTFMVDDFASLVDHEDILIKKTCAGPAPEPVAKRDSQYEIEDMKSLFHLLEAKAQRGS</sequence>
<dbReference type="PANTHER" id="PTHR24020">
    <property type="entry name" value="COLLAGEN ALPHA"/>
    <property type="match status" value="1"/>
</dbReference>
<dbReference type="InterPro" id="IPR050525">
    <property type="entry name" value="ECM_Assembly_Org"/>
</dbReference>
<protein>
    <submittedName>
        <fullName evidence="8">Collagen alpha-5(VI) chain</fullName>
    </submittedName>
</protein>
<comment type="caution">
    <text evidence="8">The sequence shown here is derived from an EMBL/GenBank/DDBJ whole genome shotgun (WGS) entry which is preliminary data.</text>
</comment>
<dbReference type="SMART" id="SM00327">
    <property type="entry name" value="VWA"/>
    <property type="match status" value="3"/>
</dbReference>
<dbReference type="STRING" id="6573.A0A210QLL6"/>
<evidence type="ECO:0000256" key="3">
    <source>
        <dbReference type="ARBA" id="ARBA00022729"/>
    </source>
</evidence>
<evidence type="ECO:0000313" key="9">
    <source>
        <dbReference type="Proteomes" id="UP000242188"/>
    </source>
</evidence>
<dbReference type="PROSITE" id="PS50234">
    <property type="entry name" value="VWFA"/>
    <property type="match status" value="3"/>
</dbReference>
<keyword evidence="9" id="KW-1185">Reference proteome</keyword>
<accession>A0A210QLL6</accession>
<feature type="domain" description="VWFA" evidence="7">
    <location>
        <begin position="30"/>
        <end position="218"/>
    </location>
</feature>
<dbReference type="EMBL" id="NEDP02003013">
    <property type="protein sequence ID" value="OWF49639.1"/>
    <property type="molecule type" value="Genomic_DNA"/>
</dbReference>
<feature type="chain" id="PRO_5012758436" evidence="6">
    <location>
        <begin position="22"/>
        <end position="674"/>
    </location>
</feature>
<dbReference type="PANTHER" id="PTHR24020:SF20">
    <property type="entry name" value="PH DOMAIN-CONTAINING PROTEIN"/>
    <property type="match status" value="1"/>
</dbReference>
<dbReference type="Pfam" id="PF00092">
    <property type="entry name" value="VWA"/>
    <property type="match status" value="3"/>
</dbReference>
<dbReference type="PRINTS" id="PR00453">
    <property type="entry name" value="VWFADOMAIN"/>
</dbReference>
<reference evidence="8 9" key="1">
    <citation type="journal article" date="2017" name="Nat. Ecol. Evol.">
        <title>Scallop genome provides insights into evolution of bilaterian karyotype and development.</title>
        <authorList>
            <person name="Wang S."/>
            <person name="Zhang J."/>
            <person name="Jiao W."/>
            <person name="Li J."/>
            <person name="Xun X."/>
            <person name="Sun Y."/>
            <person name="Guo X."/>
            <person name="Huan P."/>
            <person name="Dong B."/>
            <person name="Zhang L."/>
            <person name="Hu X."/>
            <person name="Sun X."/>
            <person name="Wang J."/>
            <person name="Zhao C."/>
            <person name="Wang Y."/>
            <person name="Wang D."/>
            <person name="Huang X."/>
            <person name="Wang R."/>
            <person name="Lv J."/>
            <person name="Li Y."/>
            <person name="Zhang Z."/>
            <person name="Liu B."/>
            <person name="Lu W."/>
            <person name="Hui Y."/>
            <person name="Liang J."/>
            <person name="Zhou Z."/>
            <person name="Hou R."/>
            <person name="Li X."/>
            <person name="Liu Y."/>
            <person name="Li H."/>
            <person name="Ning X."/>
            <person name="Lin Y."/>
            <person name="Zhao L."/>
            <person name="Xing Q."/>
            <person name="Dou J."/>
            <person name="Li Y."/>
            <person name="Mao J."/>
            <person name="Guo H."/>
            <person name="Dou H."/>
            <person name="Li T."/>
            <person name="Mu C."/>
            <person name="Jiang W."/>
            <person name="Fu Q."/>
            <person name="Fu X."/>
            <person name="Miao Y."/>
            <person name="Liu J."/>
            <person name="Yu Q."/>
            <person name="Li R."/>
            <person name="Liao H."/>
            <person name="Li X."/>
            <person name="Kong Y."/>
            <person name="Jiang Z."/>
            <person name="Chourrout D."/>
            <person name="Li R."/>
            <person name="Bao Z."/>
        </authorList>
    </citation>
    <scope>NUCLEOTIDE SEQUENCE [LARGE SCALE GENOMIC DNA]</scope>
    <source>
        <strain evidence="8 9">PY_sf001</strain>
    </source>
</reference>
<gene>
    <name evidence="8" type="ORF">KP79_PYT16316</name>
</gene>
<proteinExistence type="predicted"/>
<feature type="domain" description="VWFA" evidence="7">
    <location>
        <begin position="263"/>
        <end position="436"/>
    </location>
</feature>
<dbReference type="FunFam" id="3.40.50.410:FF:000004">
    <property type="entry name" value="collagen alpha-6(VI) chain"/>
    <property type="match status" value="1"/>
</dbReference>
<dbReference type="GO" id="GO:0005576">
    <property type="term" value="C:extracellular region"/>
    <property type="evidence" value="ECO:0007669"/>
    <property type="project" value="UniProtKB-SubCell"/>
</dbReference>
<feature type="domain" description="VWFA" evidence="7">
    <location>
        <begin position="459"/>
        <end position="638"/>
    </location>
</feature>
<dbReference type="AlphaFoldDB" id="A0A210QLL6"/>
<dbReference type="GO" id="GO:0005581">
    <property type="term" value="C:collagen trimer"/>
    <property type="evidence" value="ECO:0007669"/>
    <property type="project" value="UniProtKB-KW"/>
</dbReference>
<dbReference type="InterPro" id="IPR002035">
    <property type="entry name" value="VWF_A"/>
</dbReference>
<keyword evidence="3 6" id="KW-0732">Signal</keyword>
<evidence type="ECO:0000256" key="6">
    <source>
        <dbReference type="SAM" id="SignalP"/>
    </source>
</evidence>
<evidence type="ECO:0000256" key="2">
    <source>
        <dbReference type="ARBA" id="ARBA00022525"/>
    </source>
</evidence>
<evidence type="ECO:0000256" key="4">
    <source>
        <dbReference type="ARBA" id="ARBA00022737"/>
    </source>
</evidence>
<feature type="signal peptide" evidence="6">
    <location>
        <begin position="1"/>
        <end position="21"/>
    </location>
</feature>
<evidence type="ECO:0000313" key="8">
    <source>
        <dbReference type="EMBL" id="OWF49639.1"/>
    </source>
</evidence>
<keyword evidence="2" id="KW-0964">Secreted</keyword>
<dbReference type="SUPFAM" id="SSF53300">
    <property type="entry name" value="vWA-like"/>
    <property type="match status" value="3"/>
</dbReference>
<dbReference type="Gene3D" id="3.40.50.410">
    <property type="entry name" value="von Willebrand factor, type A domain"/>
    <property type="match status" value="3"/>
</dbReference>
<comment type="subcellular location">
    <subcellularLocation>
        <location evidence="1">Secreted</location>
    </subcellularLocation>
</comment>
<evidence type="ECO:0000256" key="5">
    <source>
        <dbReference type="ARBA" id="ARBA00023180"/>
    </source>
</evidence>
<name>A0A210QLL6_MIZYE</name>
<evidence type="ECO:0000256" key="1">
    <source>
        <dbReference type="ARBA" id="ARBA00004613"/>
    </source>
</evidence>